<gene>
    <name evidence="1" type="ORF">BGC07_07900</name>
</gene>
<accession>A0ABX3A594</accession>
<proteinExistence type="predicted"/>
<dbReference type="EMBL" id="MDTU01000001">
    <property type="protein sequence ID" value="ODN44038.1"/>
    <property type="molecule type" value="Genomic_DNA"/>
</dbReference>
<sequence>MMVALLLASFVIAIAVMLYLHFDRAARFSENKLNVARKAAVGLQMIVNDVQTLQSLSPINCPELGFQNRTGEKIVGIDEASLGLVKIYPAGNSVLKQLGIEAIAGTQALLAYLPKGSLNYLELAAKSTDTSLRLNHAENKQGTLWVVANCKVKLLLLGRSYRSNVILNHALGDDIAAGATVWPLELRVFYIGQTSQGNDALFLRDDSGRHELVEDINSLKLSYGWVDSGQLVWSDRLLSGALLALIKISLSVVGENNSEQLPWHREVLL</sequence>
<evidence type="ECO:0000313" key="1">
    <source>
        <dbReference type="EMBL" id="ODN44038.1"/>
    </source>
</evidence>
<comment type="caution">
    <text evidence="1">The sequence shown here is derived from an EMBL/GenBank/DDBJ whole genome shotgun (WGS) entry which is preliminary data.</text>
</comment>
<protein>
    <submittedName>
        <fullName evidence="1">Uncharacterized protein</fullName>
    </submittedName>
</protein>
<name>A0ABX3A594_9GAMM</name>
<dbReference type="Proteomes" id="UP000094329">
    <property type="component" value="Unassembled WGS sequence"/>
</dbReference>
<organism evidence="1 2">
    <name type="scientific">Piscirickettsia litoralis</name>
    <dbReference type="NCBI Taxonomy" id="1891921"/>
    <lineage>
        <taxon>Bacteria</taxon>
        <taxon>Pseudomonadati</taxon>
        <taxon>Pseudomonadota</taxon>
        <taxon>Gammaproteobacteria</taxon>
        <taxon>Thiotrichales</taxon>
        <taxon>Piscirickettsiaceae</taxon>
        <taxon>Piscirickettsia</taxon>
    </lineage>
</organism>
<keyword evidence="2" id="KW-1185">Reference proteome</keyword>
<evidence type="ECO:0000313" key="2">
    <source>
        <dbReference type="Proteomes" id="UP000094329"/>
    </source>
</evidence>
<reference evidence="1 2" key="1">
    <citation type="submission" date="2016-08" db="EMBL/GenBank/DDBJ databases">
        <title>Draft genome sequence of Candidatus Piscirickettsia litoralis, from seawater.</title>
        <authorList>
            <person name="Wan X."/>
            <person name="Lee A.J."/>
            <person name="Hou S."/>
            <person name="Donachie S.P."/>
        </authorList>
    </citation>
    <scope>NUCLEOTIDE SEQUENCE [LARGE SCALE GENOMIC DNA]</scope>
    <source>
        <strain evidence="1 2">Y2</strain>
    </source>
</reference>